<gene>
    <name evidence="2" type="ordered locus">Oter_3291</name>
</gene>
<dbReference type="HOGENOM" id="CLU_020884_1_2_0"/>
<evidence type="ECO:0000313" key="3">
    <source>
        <dbReference type="Proteomes" id="UP000007013"/>
    </source>
</evidence>
<dbReference type="PANTHER" id="PTHR15032:SF36">
    <property type="entry name" value="METALLO-BETA-LACTAMASE DOMAIN-CONTAINING PROTEIN"/>
    <property type="match status" value="1"/>
</dbReference>
<reference evidence="2 3" key="1">
    <citation type="journal article" date="2011" name="J. Bacteriol.">
        <title>Genome sequence of the verrucomicrobium Opitutus terrae PB90-1, an abundant inhabitant of rice paddy soil ecosystems.</title>
        <authorList>
            <person name="van Passel M.W."/>
            <person name="Kant R."/>
            <person name="Palva A."/>
            <person name="Copeland A."/>
            <person name="Lucas S."/>
            <person name="Lapidus A."/>
            <person name="Glavina del Rio T."/>
            <person name="Pitluck S."/>
            <person name="Goltsman E."/>
            <person name="Clum A."/>
            <person name="Sun H."/>
            <person name="Schmutz J."/>
            <person name="Larimer F.W."/>
            <person name="Land M.L."/>
            <person name="Hauser L."/>
            <person name="Kyrpides N."/>
            <person name="Mikhailova N."/>
            <person name="Richardson P.P."/>
            <person name="Janssen P.H."/>
            <person name="de Vos W.M."/>
            <person name="Smidt H."/>
        </authorList>
    </citation>
    <scope>NUCLEOTIDE SEQUENCE [LARGE SCALE GENOMIC DNA]</scope>
    <source>
        <strain evidence="3">DSM 11246 / JCM 15787 / PB90-1</strain>
    </source>
</reference>
<dbReference type="GO" id="GO:0008270">
    <property type="term" value="F:zinc ion binding"/>
    <property type="evidence" value="ECO:0007669"/>
    <property type="project" value="InterPro"/>
</dbReference>
<evidence type="ECO:0000313" key="2">
    <source>
        <dbReference type="EMBL" id="ACB76570.1"/>
    </source>
</evidence>
<dbReference type="Pfam" id="PF12706">
    <property type="entry name" value="Lactamase_B_2"/>
    <property type="match status" value="1"/>
</dbReference>
<dbReference type="Proteomes" id="UP000007013">
    <property type="component" value="Chromosome"/>
</dbReference>
<protein>
    <submittedName>
        <fullName evidence="2">Beta-lactamase domain protein</fullName>
    </submittedName>
</protein>
<keyword evidence="3" id="KW-1185">Reference proteome</keyword>
<dbReference type="SUPFAM" id="SSF56281">
    <property type="entry name" value="Metallo-hydrolase/oxidoreductase"/>
    <property type="match status" value="1"/>
</dbReference>
<dbReference type="AlphaFoldDB" id="B1ZTB6"/>
<feature type="domain" description="Metallo-beta-lactamase" evidence="1">
    <location>
        <begin position="54"/>
        <end position="250"/>
    </location>
</feature>
<proteinExistence type="predicted"/>
<organism evidence="2 3">
    <name type="scientific">Opitutus terrae (strain DSM 11246 / JCM 15787 / PB90-1)</name>
    <dbReference type="NCBI Taxonomy" id="452637"/>
    <lineage>
        <taxon>Bacteria</taxon>
        <taxon>Pseudomonadati</taxon>
        <taxon>Verrucomicrobiota</taxon>
        <taxon>Opitutia</taxon>
        <taxon>Opitutales</taxon>
        <taxon>Opitutaceae</taxon>
        <taxon>Opitutus</taxon>
    </lineage>
</organism>
<dbReference type="Gene3D" id="3.60.15.10">
    <property type="entry name" value="Ribonuclease Z/Hydroxyacylglutathione hydrolase-like"/>
    <property type="match status" value="1"/>
</dbReference>
<dbReference type="KEGG" id="ote:Oter_3291"/>
<dbReference type="STRING" id="452637.Oter_3291"/>
<dbReference type="eggNOG" id="COG2220">
    <property type="taxonomic scope" value="Bacteria"/>
</dbReference>
<evidence type="ECO:0000259" key="1">
    <source>
        <dbReference type="Pfam" id="PF12706"/>
    </source>
</evidence>
<dbReference type="PIRSF" id="PIRSF038896">
    <property type="entry name" value="NAPE-PLD"/>
    <property type="match status" value="1"/>
</dbReference>
<dbReference type="InterPro" id="IPR024884">
    <property type="entry name" value="NAPE-PLD"/>
</dbReference>
<sequence length="292" mass="32618">MGRIRFLRQMIFDGRGRPLRTRARPEPSRWRSDAVTGSVLGHSTVLLNLRGLIVLTDPVFSRRVGLGIPPFILGPKRHYAPALAAKELPAPHVIVLSHAHFDHLDVWSLRRFSRQTPIVTADATGDILRRHGFRRIHELGWGQSVEVVTEAGPVRVTALEVAHWGARLMRDVHRGYNGYLIERDGCRVCFAGDTAYTPAFQRLRDPGRPLDLMLMPIGAYDPWIHAHCSPEQAVAMTRQSGARALVPIHHLTFKLSSEPMHEPAERLRAALAEQPPALLASDLGETFRVPLG</sequence>
<name>B1ZTB6_OPITP</name>
<accession>B1ZTB6</accession>
<dbReference type="PANTHER" id="PTHR15032">
    <property type="entry name" value="N-ACYL-PHOSPHATIDYLETHANOLAMINE-HYDROLYZING PHOSPHOLIPASE D"/>
    <property type="match status" value="1"/>
</dbReference>
<dbReference type="GO" id="GO:0070290">
    <property type="term" value="F:N-acylphosphatidylethanolamine-specific phospholipase D activity"/>
    <property type="evidence" value="ECO:0007669"/>
    <property type="project" value="InterPro"/>
</dbReference>
<dbReference type="GO" id="GO:0005737">
    <property type="term" value="C:cytoplasm"/>
    <property type="evidence" value="ECO:0007669"/>
    <property type="project" value="TreeGrafter"/>
</dbReference>
<dbReference type="InterPro" id="IPR036866">
    <property type="entry name" value="RibonucZ/Hydroxyglut_hydro"/>
</dbReference>
<dbReference type="EMBL" id="CP001032">
    <property type="protein sequence ID" value="ACB76570.1"/>
    <property type="molecule type" value="Genomic_DNA"/>
</dbReference>
<dbReference type="InterPro" id="IPR001279">
    <property type="entry name" value="Metallo-B-lactamas"/>
</dbReference>